<comment type="caution">
    <text evidence="1">The sequence shown here is derived from an EMBL/GenBank/DDBJ whole genome shotgun (WGS) entry which is preliminary data.</text>
</comment>
<accession>A0ABS3RLF4</accession>
<reference evidence="1 2" key="1">
    <citation type="submission" date="2021-03" db="EMBL/GenBank/DDBJ databases">
        <title>Actinomadura violae sp. nov., isolated from lichen in Thailand.</title>
        <authorList>
            <person name="Kanchanasin P."/>
            <person name="Saeng-In P."/>
            <person name="Phongsopitanun W."/>
            <person name="Yuki M."/>
            <person name="Kudo T."/>
            <person name="Ohkuma M."/>
            <person name="Tanasupawat S."/>
        </authorList>
    </citation>
    <scope>NUCLEOTIDE SEQUENCE [LARGE SCALE GENOMIC DNA]</scope>
    <source>
        <strain evidence="1 2">LCR2-06</strain>
    </source>
</reference>
<dbReference type="EMBL" id="JAGEPF010000005">
    <property type="protein sequence ID" value="MBO2457545.1"/>
    <property type="molecule type" value="Genomic_DNA"/>
</dbReference>
<protein>
    <submittedName>
        <fullName evidence="1">Uncharacterized protein</fullName>
    </submittedName>
</protein>
<dbReference type="RefSeq" id="WP_208238716.1">
    <property type="nucleotide sequence ID" value="NZ_JAGEPF010000005.1"/>
</dbReference>
<evidence type="ECO:0000313" key="1">
    <source>
        <dbReference type="EMBL" id="MBO2457545.1"/>
    </source>
</evidence>
<name>A0ABS3RLF4_9ACTN</name>
<gene>
    <name evidence="1" type="ORF">J4709_08170</name>
</gene>
<dbReference type="Proteomes" id="UP000680206">
    <property type="component" value="Unassembled WGS sequence"/>
</dbReference>
<keyword evidence="2" id="KW-1185">Reference proteome</keyword>
<evidence type="ECO:0000313" key="2">
    <source>
        <dbReference type="Proteomes" id="UP000680206"/>
    </source>
</evidence>
<organism evidence="1 2">
    <name type="scientific">Actinomadura violacea</name>
    <dbReference type="NCBI Taxonomy" id="2819934"/>
    <lineage>
        <taxon>Bacteria</taxon>
        <taxon>Bacillati</taxon>
        <taxon>Actinomycetota</taxon>
        <taxon>Actinomycetes</taxon>
        <taxon>Streptosporangiales</taxon>
        <taxon>Thermomonosporaceae</taxon>
        <taxon>Actinomadura</taxon>
    </lineage>
</organism>
<sequence length="61" mass="6402">MNTEAATVVAALLAAAGLSPTPEEAARLAAAYPGWQAELAALYDMPDARYETPALVFRPEP</sequence>
<proteinExistence type="predicted"/>